<sequence>MSNLRTSLQRLVVLLICLALAGCFGGGNKAVRSEAESRADTLLKRAIRAEQKGDGAEAEKLLREALAVSSSIEDIPAKSVELINLARLSRLNSDLAAAAAAIDAALGLLTPQADFYGEAAHEKALVCLASGDPATALAWAERSVAAGPGTSLGRRLNLVGRILLAQGEWLKAGQTVKRALEENRGDYNREERANSLRMLGIVARNGKDFGGAEQLLKEALGIDKQIGASAKIASDLEELAATARAGGDLNKTARYLERAYDVHYSAGRFKAAGAAQCALADLFSKLGDNSKAEASQAKARELAERTSTQKPAMPPATTNPSNNP</sequence>
<reference evidence="2 3" key="1">
    <citation type="submission" date="2019-04" db="EMBL/GenBank/DDBJ databases">
        <title>Geobacter ruber sp. nov., ferric-reducing bacteria isolated from paddy soil.</title>
        <authorList>
            <person name="Xu Z."/>
            <person name="Masuda Y."/>
            <person name="Itoh H."/>
            <person name="Senoo K."/>
        </authorList>
    </citation>
    <scope>NUCLEOTIDE SEQUENCE [LARGE SCALE GENOMIC DNA]</scope>
    <source>
        <strain evidence="2 3">Red88</strain>
    </source>
</reference>
<accession>A0A5A9XTP0</accession>
<dbReference type="Proteomes" id="UP000324298">
    <property type="component" value="Unassembled WGS sequence"/>
</dbReference>
<evidence type="ECO:0000256" key="1">
    <source>
        <dbReference type="SAM" id="MobiDB-lite"/>
    </source>
</evidence>
<dbReference type="Gene3D" id="1.25.40.10">
    <property type="entry name" value="Tetratricopeptide repeat domain"/>
    <property type="match status" value="2"/>
</dbReference>
<dbReference type="SUPFAM" id="SSF48452">
    <property type="entry name" value="TPR-like"/>
    <property type="match status" value="2"/>
</dbReference>
<gene>
    <name evidence="2" type="ORF">ET418_00375</name>
</gene>
<dbReference type="Pfam" id="PF13424">
    <property type="entry name" value="TPR_12"/>
    <property type="match status" value="1"/>
</dbReference>
<dbReference type="InterPro" id="IPR019734">
    <property type="entry name" value="TPR_rpt"/>
</dbReference>
<dbReference type="EMBL" id="SRSD01000001">
    <property type="protein sequence ID" value="KAA0895011.1"/>
    <property type="molecule type" value="Genomic_DNA"/>
</dbReference>
<dbReference type="PROSITE" id="PS51257">
    <property type="entry name" value="PROKAR_LIPOPROTEIN"/>
    <property type="match status" value="1"/>
</dbReference>
<keyword evidence="3" id="KW-1185">Reference proteome</keyword>
<name>A0A5A9XTP0_9BACT</name>
<organism evidence="2 3">
    <name type="scientific">Oryzomonas rubra</name>
    <dbReference type="NCBI Taxonomy" id="2509454"/>
    <lineage>
        <taxon>Bacteria</taxon>
        <taxon>Pseudomonadati</taxon>
        <taxon>Thermodesulfobacteriota</taxon>
        <taxon>Desulfuromonadia</taxon>
        <taxon>Geobacterales</taxon>
        <taxon>Geobacteraceae</taxon>
        <taxon>Oryzomonas</taxon>
    </lineage>
</organism>
<proteinExistence type="predicted"/>
<evidence type="ECO:0000313" key="2">
    <source>
        <dbReference type="EMBL" id="KAA0895011.1"/>
    </source>
</evidence>
<protein>
    <submittedName>
        <fullName evidence="2">Tetratricopeptide repeat protein</fullName>
    </submittedName>
</protein>
<feature type="compositionally biased region" description="Polar residues" evidence="1">
    <location>
        <begin position="305"/>
        <end position="324"/>
    </location>
</feature>
<feature type="region of interest" description="Disordered" evidence="1">
    <location>
        <begin position="294"/>
        <end position="324"/>
    </location>
</feature>
<dbReference type="OrthoDB" id="9831717at2"/>
<dbReference type="AlphaFoldDB" id="A0A5A9XTP0"/>
<comment type="caution">
    <text evidence="2">The sequence shown here is derived from an EMBL/GenBank/DDBJ whole genome shotgun (WGS) entry which is preliminary data.</text>
</comment>
<evidence type="ECO:0000313" key="3">
    <source>
        <dbReference type="Proteomes" id="UP000324298"/>
    </source>
</evidence>
<dbReference type="SMART" id="SM00028">
    <property type="entry name" value="TPR"/>
    <property type="match status" value="5"/>
</dbReference>
<dbReference type="InterPro" id="IPR011990">
    <property type="entry name" value="TPR-like_helical_dom_sf"/>
</dbReference>
<dbReference type="RefSeq" id="WP_149305595.1">
    <property type="nucleotide sequence ID" value="NZ_SRSD01000001.1"/>
</dbReference>